<dbReference type="KEGG" id="ani:ANIA_11340"/>
<dbReference type="RefSeq" id="XP_050468892.1">
    <property type="nucleotide sequence ID" value="XM_050613050.1"/>
</dbReference>
<evidence type="ECO:0000313" key="1">
    <source>
        <dbReference type="EMBL" id="CBF86874.1"/>
    </source>
</evidence>
<name>C8VP15_EMENI</name>
<reference evidence="2" key="1">
    <citation type="journal article" date="2005" name="Nature">
        <title>Sequencing of Aspergillus nidulans and comparative analysis with A. fumigatus and A. oryzae.</title>
        <authorList>
            <person name="Galagan J.E."/>
            <person name="Calvo S.E."/>
            <person name="Cuomo C."/>
            <person name="Ma L.J."/>
            <person name="Wortman J.R."/>
            <person name="Batzoglou S."/>
            <person name="Lee S.I."/>
            <person name="Basturkmen M."/>
            <person name="Spevak C.C."/>
            <person name="Clutterbuck J."/>
            <person name="Kapitonov V."/>
            <person name="Jurka J."/>
            <person name="Scazzocchio C."/>
            <person name="Farman M."/>
            <person name="Butler J."/>
            <person name="Purcell S."/>
            <person name="Harris S."/>
            <person name="Braus G.H."/>
            <person name="Draht O."/>
            <person name="Busch S."/>
            <person name="D'Enfert C."/>
            <person name="Bouchier C."/>
            <person name="Goldman G.H."/>
            <person name="Bell-Pedersen D."/>
            <person name="Griffiths-Jones S."/>
            <person name="Doonan J.H."/>
            <person name="Yu J."/>
            <person name="Vienken K."/>
            <person name="Pain A."/>
            <person name="Freitag M."/>
            <person name="Selker E.U."/>
            <person name="Archer D.B."/>
            <person name="Penalva M.A."/>
            <person name="Oakley B.R."/>
            <person name="Momany M."/>
            <person name="Tanaka T."/>
            <person name="Kumagai T."/>
            <person name="Asai K."/>
            <person name="Machida M."/>
            <person name="Nierman W.C."/>
            <person name="Denning D.W."/>
            <person name="Caddick M."/>
            <person name="Hynes M."/>
            <person name="Paoletti M."/>
            <person name="Fischer R."/>
            <person name="Miller B."/>
            <person name="Dyer P."/>
            <person name="Sachs M.S."/>
            <person name="Osmani S.A."/>
            <person name="Birren B.W."/>
        </authorList>
    </citation>
    <scope>NUCLEOTIDE SEQUENCE [LARGE SCALE GENOMIC DNA]</scope>
    <source>
        <strain evidence="2">FGSC A4 / ATCC 38163 / CBS 112.46 / NRRL 194 / M139</strain>
    </source>
</reference>
<dbReference type="HOGENOM" id="CLU_2704368_0_0_1"/>
<dbReference type="EMBL" id="BN001307">
    <property type="protein sequence ID" value="CBF86874.1"/>
    <property type="molecule type" value="Genomic_DNA"/>
</dbReference>
<organism evidence="1 2">
    <name type="scientific">Emericella nidulans (strain FGSC A4 / ATCC 38163 / CBS 112.46 / NRRL 194 / M139)</name>
    <name type="common">Aspergillus nidulans</name>
    <dbReference type="NCBI Taxonomy" id="227321"/>
    <lineage>
        <taxon>Eukaryota</taxon>
        <taxon>Fungi</taxon>
        <taxon>Dikarya</taxon>
        <taxon>Ascomycota</taxon>
        <taxon>Pezizomycotina</taxon>
        <taxon>Eurotiomycetes</taxon>
        <taxon>Eurotiomycetidae</taxon>
        <taxon>Eurotiales</taxon>
        <taxon>Aspergillaceae</taxon>
        <taxon>Aspergillus</taxon>
        <taxon>Aspergillus subgen. Nidulantes</taxon>
    </lineage>
</organism>
<keyword evidence="2" id="KW-1185">Reference proteome</keyword>
<gene>
    <name evidence="1" type="ORF">ANIA_11340</name>
</gene>
<dbReference type="InParanoid" id="C8VP15"/>
<proteinExistence type="predicted"/>
<reference evidence="2" key="2">
    <citation type="journal article" date="2009" name="Fungal Genet. Biol.">
        <title>The 2008 update of the Aspergillus nidulans genome annotation: a community effort.</title>
        <authorList>
            <person name="Wortman J.R."/>
            <person name="Gilsenan J.M."/>
            <person name="Joardar V."/>
            <person name="Deegan J."/>
            <person name="Clutterbuck J."/>
            <person name="Andersen M.R."/>
            <person name="Archer D."/>
            <person name="Bencina M."/>
            <person name="Braus G."/>
            <person name="Coutinho P."/>
            <person name="von Dohren H."/>
            <person name="Doonan J."/>
            <person name="Driessen A.J."/>
            <person name="Durek P."/>
            <person name="Espeso E."/>
            <person name="Fekete E."/>
            <person name="Flipphi M."/>
            <person name="Estrada C.G."/>
            <person name="Geysens S."/>
            <person name="Goldman G."/>
            <person name="de Groot P.W."/>
            <person name="Hansen K."/>
            <person name="Harris S.D."/>
            <person name="Heinekamp T."/>
            <person name="Helmstaedt K."/>
            <person name="Henrissat B."/>
            <person name="Hofmann G."/>
            <person name="Homan T."/>
            <person name="Horio T."/>
            <person name="Horiuchi H."/>
            <person name="James S."/>
            <person name="Jones M."/>
            <person name="Karaffa L."/>
            <person name="Karanyi Z."/>
            <person name="Kato M."/>
            <person name="Keller N."/>
            <person name="Kelly D.E."/>
            <person name="Kiel J.A."/>
            <person name="Kim J.M."/>
            <person name="van der Klei I.J."/>
            <person name="Klis F.M."/>
            <person name="Kovalchuk A."/>
            <person name="Krasevec N."/>
            <person name="Kubicek C.P."/>
            <person name="Liu B."/>
            <person name="Maccabe A."/>
            <person name="Meyer V."/>
            <person name="Mirabito P."/>
            <person name="Miskei M."/>
            <person name="Mos M."/>
            <person name="Mullins J."/>
            <person name="Nelson D.R."/>
            <person name="Nielsen J."/>
            <person name="Oakley B.R."/>
            <person name="Osmani S.A."/>
            <person name="Pakula T."/>
            <person name="Paszewski A."/>
            <person name="Paulsen I."/>
            <person name="Pilsyk S."/>
            <person name="Pocsi I."/>
            <person name="Punt P.J."/>
            <person name="Ram A.F."/>
            <person name="Ren Q."/>
            <person name="Robellet X."/>
            <person name="Robson G."/>
            <person name="Seiboth B."/>
            <person name="van Solingen P."/>
            <person name="Specht T."/>
            <person name="Sun J."/>
            <person name="Taheri-Talesh N."/>
            <person name="Takeshita N."/>
            <person name="Ussery D."/>
            <person name="vanKuyk P.A."/>
            <person name="Visser H."/>
            <person name="van de Vondervoort P.J."/>
            <person name="de Vries R.P."/>
            <person name="Walton J."/>
            <person name="Xiang X."/>
            <person name="Xiong Y."/>
            <person name="Zeng A.P."/>
            <person name="Brandt B.W."/>
            <person name="Cornell M.J."/>
            <person name="van den Hondel C.A."/>
            <person name="Visser J."/>
            <person name="Oliver S.G."/>
            <person name="Turner G."/>
        </authorList>
    </citation>
    <scope>GENOME REANNOTATION</scope>
    <source>
        <strain evidence="2">FGSC A4 / ATCC 38163 / CBS 112.46 / NRRL 194 / M139</strain>
    </source>
</reference>
<dbReference type="Proteomes" id="UP000000560">
    <property type="component" value="Chromosome VII"/>
</dbReference>
<sequence length="79" mass="8744">MESEVASGRGIDYNDVLIQMSTNLTNALNTYGPSSAQYQTVLEMLKDYMREIDRVGRPETQDLDPNVLSIAMGFLGIGK</sequence>
<dbReference type="GeneID" id="74896941"/>
<evidence type="ECO:0000313" key="2">
    <source>
        <dbReference type="Proteomes" id="UP000000560"/>
    </source>
</evidence>
<dbReference type="OrthoDB" id="4472639at2759"/>
<dbReference type="VEuPathDB" id="FungiDB:AN11340"/>
<dbReference type="AlphaFoldDB" id="C8VP15"/>
<dbReference type="OMA" id="YDIDYNE"/>
<protein>
    <submittedName>
        <fullName evidence="1">Uncharacterized protein</fullName>
    </submittedName>
</protein>
<accession>C8VP15</accession>